<dbReference type="STRING" id="1300222.I532_09727"/>
<dbReference type="CDD" id="cd00431">
    <property type="entry name" value="cysteine_hydrolases"/>
    <property type="match status" value="1"/>
</dbReference>
<dbReference type="Gene3D" id="3.40.50.850">
    <property type="entry name" value="Isochorismatase-like"/>
    <property type="match status" value="1"/>
</dbReference>
<evidence type="ECO:0000256" key="2">
    <source>
        <dbReference type="ARBA" id="ARBA00022801"/>
    </source>
</evidence>
<evidence type="ECO:0000259" key="3">
    <source>
        <dbReference type="Pfam" id="PF00857"/>
    </source>
</evidence>
<dbReference type="InterPro" id="IPR050272">
    <property type="entry name" value="Isochorismatase-like_hydrls"/>
</dbReference>
<dbReference type="GO" id="GO:0016787">
    <property type="term" value="F:hydrolase activity"/>
    <property type="evidence" value="ECO:0007669"/>
    <property type="project" value="UniProtKB-KW"/>
</dbReference>
<name>M8DI06_9BACL</name>
<dbReference type="PATRIC" id="fig|1300222.3.peg.2011"/>
<sequence>MGMRIEQIDPKKTAILVVDMQNDFIAQGAPLETPMGRRILPTLHRLLAFARETGMSVIYTAHVHREDGSDLGMFGEIYPPIAEGACLIDGRPGAEIYPEVAPQPREPVIKKHRYSAFFGTDLDIILRSKGIETVAITGVTTENCCHSAARDAMYLGYRVAFLSDATGTYDYPDTGFGQVPAEEVHRVTLALLNVSTAHVMTAEDFMHRVQRG</sequence>
<dbReference type="InterPro" id="IPR036380">
    <property type="entry name" value="Isochorismatase-like_sf"/>
</dbReference>
<feature type="domain" description="Isochorismatase-like" evidence="3">
    <location>
        <begin position="13"/>
        <end position="204"/>
    </location>
</feature>
<dbReference type="Pfam" id="PF00857">
    <property type="entry name" value="Isochorismatase"/>
    <property type="match status" value="1"/>
</dbReference>
<dbReference type="InterPro" id="IPR000868">
    <property type="entry name" value="Isochorismatase-like_dom"/>
</dbReference>
<proteinExistence type="inferred from homology"/>
<keyword evidence="2 4" id="KW-0378">Hydrolase</keyword>
<dbReference type="OrthoDB" id="4305745at2"/>
<evidence type="ECO:0000313" key="5">
    <source>
        <dbReference type="Proteomes" id="UP000012081"/>
    </source>
</evidence>
<dbReference type="Proteomes" id="UP000012081">
    <property type="component" value="Unassembled WGS sequence"/>
</dbReference>
<dbReference type="EMBL" id="APBN01000003">
    <property type="protein sequence ID" value="EMT53047.1"/>
    <property type="molecule type" value="Genomic_DNA"/>
</dbReference>
<evidence type="ECO:0000313" key="4">
    <source>
        <dbReference type="EMBL" id="EMT53047.1"/>
    </source>
</evidence>
<dbReference type="RefSeq" id="WP_003387916.1">
    <property type="nucleotide sequence ID" value="NZ_APBN01000003.1"/>
</dbReference>
<dbReference type="PANTHER" id="PTHR43540">
    <property type="entry name" value="PEROXYUREIDOACRYLATE/UREIDOACRYLATE AMIDOHYDROLASE-RELATED"/>
    <property type="match status" value="1"/>
</dbReference>
<dbReference type="PANTHER" id="PTHR43540:SF6">
    <property type="entry name" value="ISOCHORISMATASE-LIKE DOMAIN-CONTAINING PROTEIN"/>
    <property type="match status" value="1"/>
</dbReference>
<accession>M8DI06</accession>
<comment type="caution">
    <text evidence="4">The sequence shown here is derived from an EMBL/GenBank/DDBJ whole genome shotgun (WGS) entry which is preliminary data.</text>
</comment>
<organism evidence="4 5">
    <name type="scientific">Brevibacillus borstelensis AK1</name>
    <dbReference type="NCBI Taxonomy" id="1300222"/>
    <lineage>
        <taxon>Bacteria</taxon>
        <taxon>Bacillati</taxon>
        <taxon>Bacillota</taxon>
        <taxon>Bacilli</taxon>
        <taxon>Bacillales</taxon>
        <taxon>Paenibacillaceae</taxon>
        <taxon>Brevibacillus</taxon>
    </lineage>
</organism>
<gene>
    <name evidence="4" type="ORF">I532_09727</name>
</gene>
<evidence type="ECO:0000256" key="1">
    <source>
        <dbReference type="ARBA" id="ARBA00006336"/>
    </source>
</evidence>
<comment type="similarity">
    <text evidence="1">Belongs to the isochorismatase family.</text>
</comment>
<keyword evidence="5" id="KW-1185">Reference proteome</keyword>
<reference evidence="4 5" key="1">
    <citation type="submission" date="2013-03" db="EMBL/GenBank/DDBJ databases">
        <title>Assembly of a new bacterial strain Brevibacillus borstelensis AK1.</title>
        <authorList>
            <person name="Rajan I."/>
            <person name="PoliReddy D."/>
            <person name="Sugumar T."/>
            <person name="Rathinam K."/>
            <person name="Alqarawi S."/>
            <person name="Khalil A.B."/>
            <person name="Sivakumar N."/>
        </authorList>
    </citation>
    <scope>NUCLEOTIDE SEQUENCE [LARGE SCALE GENOMIC DNA]</scope>
    <source>
        <strain evidence="4 5">AK1</strain>
    </source>
</reference>
<dbReference type="SUPFAM" id="SSF52499">
    <property type="entry name" value="Isochorismatase-like hydrolases"/>
    <property type="match status" value="1"/>
</dbReference>
<protein>
    <submittedName>
        <fullName evidence="4">Isochorismatase hydrolase</fullName>
    </submittedName>
</protein>
<dbReference type="AlphaFoldDB" id="M8DI06"/>